<name>A0A0R2DDQ7_9LACO</name>
<evidence type="ECO:0000313" key="3">
    <source>
        <dbReference type="EMBL" id="KRM98793.1"/>
    </source>
</evidence>
<keyword evidence="4" id="KW-1185">Reference proteome</keyword>
<evidence type="ECO:0008006" key="5">
    <source>
        <dbReference type="Google" id="ProtNLM"/>
    </source>
</evidence>
<accession>A0A0R2DDQ7</accession>
<dbReference type="Pfam" id="PF09851">
    <property type="entry name" value="SHOCT"/>
    <property type="match status" value="1"/>
</dbReference>
<comment type="caution">
    <text evidence="3">The sequence shown here is derived from an EMBL/GenBank/DDBJ whole genome shotgun (WGS) entry which is preliminary data.</text>
</comment>
<evidence type="ECO:0000313" key="4">
    <source>
        <dbReference type="Proteomes" id="UP000051638"/>
    </source>
</evidence>
<gene>
    <name evidence="3" type="ORF">FC24_GL001029</name>
</gene>
<evidence type="ECO:0000259" key="2">
    <source>
        <dbReference type="Pfam" id="PF14472"/>
    </source>
</evidence>
<organism evidence="3 4">
    <name type="scientific">Loigolactobacillus rennini DSM 20253</name>
    <dbReference type="NCBI Taxonomy" id="1423796"/>
    <lineage>
        <taxon>Bacteria</taxon>
        <taxon>Bacillati</taxon>
        <taxon>Bacillota</taxon>
        <taxon>Bacilli</taxon>
        <taxon>Lactobacillales</taxon>
        <taxon>Lactobacillaceae</taxon>
        <taxon>Loigolactobacillus</taxon>
    </lineage>
</organism>
<reference evidence="3 4" key="1">
    <citation type="journal article" date="2015" name="Genome Announc.">
        <title>Expanding the biotechnology potential of lactobacilli through comparative genomics of 213 strains and associated genera.</title>
        <authorList>
            <person name="Sun Z."/>
            <person name="Harris H.M."/>
            <person name="McCann A."/>
            <person name="Guo C."/>
            <person name="Argimon S."/>
            <person name="Zhang W."/>
            <person name="Yang X."/>
            <person name="Jeffery I.B."/>
            <person name="Cooney J.C."/>
            <person name="Kagawa T.F."/>
            <person name="Liu W."/>
            <person name="Song Y."/>
            <person name="Salvetti E."/>
            <person name="Wrobel A."/>
            <person name="Rasinkangas P."/>
            <person name="Parkhill J."/>
            <person name="Rea M.C."/>
            <person name="O'Sullivan O."/>
            <person name="Ritari J."/>
            <person name="Douillard F.P."/>
            <person name="Paul Ross R."/>
            <person name="Yang R."/>
            <person name="Briner A.E."/>
            <person name="Felis G.E."/>
            <person name="de Vos W.M."/>
            <person name="Barrangou R."/>
            <person name="Klaenhammer T.R."/>
            <person name="Caufield P.W."/>
            <person name="Cui Y."/>
            <person name="Zhang H."/>
            <person name="O'Toole P.W."/>
        </authorList>
    </citation>
    <scope>NUCLEOTIDE SEQUENCE [LARGE SCALE GENOMIC DNA]</scope>
    <source>
        <strain evidence="3 4">DSM 20253</strain>
    </source>
</reference>
<dbReference type="Proteomes" id="UP000051638">
    <property type="component" value="Unassembled WGS sequence"/>
</dbReference>
<dbReference type="InterPro" id="IPR027860">
    <property type="entry name" value="DUF4429"/>
</dbReference>
<dbReference type="Pfam" id="PF14472">
    <property type="entry name" value="DUF4429"/>
    <property type="match status" value="1"/>
</dbReference>
<feature type="domain" description="DUF4429" evidence="2">
    <location>
        <begin position="27"/>
        <end position="103"/>
    </location>
</feature>
<dbReference type="STRING" id="1423796.FC24_GL001029"/>
<feature type="domain" description="SHOCT" evidence="1">
    <location>
        <begin position="135"/>
        <end position="162"/>
    </location>
</feature>
<protein>
    <recommendedName>
        <fullName evidence="5">SHOCT domain-containing protein</fullName>
    </recommendedName>
</protein>
<sequence>MIIMEGYSLKRTYECKYAGHTFIDVNDTSVTIRRKGMLNFINQGLKGAKLIPFSSISAIQLKKPGVVTSGYIQFSIAGGNESKGGLFDATTDENTVMFADKKTLKDMEELKSYIETKISELNNPVAKSNSLTGPEEIKQYKELLDQGILTQEEFEKKKNQILNL</sequence>
<proteinExistence type="predicted"/>
<dbReference type="InterPro" id="IPR018649">
    <property type="entry name" value="SHOCT"/>
</dbReference>
<evidence type="ECO:0000259" key="1">
    <source>
        <dbReference type="Pfam" id="PF09851"/>
    </source>
</evidence>
<dbReference type="AlphaFoldDB" id="A0A0R2DDQ7"/>
<dbReference type="EMBL" id="AYYI01000026">
    <property type="protein sequence ID" value="KRM98793.1"/>
    <property type="molecule type" value="Genomic_DNA"/>
</dbReference>
<dbReference type="PATRIC" id="fig|1423796.3.peg.1052"/>